<dbReference type="NCBIfam" id="TIGR00254">
    <property type="entry name" value="GGDEF"/>
    <property type="match status" value="1"/>
</dbReference>
<organism evidence="7 8">
    <name type="scientific">Planobispora longispora</name>
    <dbReference type="NCBI Taxonomy" id="28887"/>
    <lineage>
        <taxon>Bacteria</taxon>
        <taxon>Bacillati</taxon>
        <taxon>Actinomycetota</taxon>
        <taxon>Actinomycetes</taxon>
        <taxon>Streptosporangiales</taxon>
        <taxon>Streptosporangiaceae</taxon>
        <taxon>Planobispora</taxon>
    </lineage>
</organism>
<accession>A0A8J3W5T7</accession>
<evidence type="ECO:0000256" key="2">
    <source>
        <dbReference type="SAM" id="Phobius"/>
    </source>
</evidence>
<dbReference type="SUPFAM" id="SSF55785">
    <property type="entry name" value="PYP-like sensor domain (PAS domain)"/>
    <property type="match status" value="1"/>
</dbReference>
<dbReference type="Gene3D" id="3.30.450.20">
    <property type="entry name" value="PAS domain"/>
    <property type="match status" value="1"/>
</dbReference>
<dbReference type="SMART" id="SM00086">
    <property type="entry name" value="PAC"/>
    <property type="match status" value="1"/>
</dbReference>
<feature type="domain" description="GGDEF" evidence="6">
    <location>
        <begin position="503"/>
        <end position="634"/>
    </location>
</feature>
<gene>
    <name evidence="7" type="ORF">Plo01_33390</name>
</gene>
<protein>
    <submittedName>
        <fullName evidence="7">Uncharacterized protein</fullName>
    </submittedName>
</protein>
<keyword evidence="2" id="KW-1133">Transmembrane helix</keyword>
<keyword evidence="2" id="KW-0472">Membrane</keyword>
<dbReference type="InterPro" id="IPR000700">
    <property type="entry name" value="PAS-assoc_C"/>
</dbReference>
<dbReference type="InterPro" id="IPR000014">
    <property type="entry name" value="PAS"/>
</dbReference>
<comment type="caution">
    <text evidence="7">The sequence shown here is derived from an EMBL/GenBank/DDBJ whole genome shotgun (WGS) entry which is preliminary data.</text>
</comment>
<evidence type="ECO:0000256" key="1">
    <source>
        <dbReference type="SAM" id="MobiDB-lite"/>
    </source>
</evidence>
<evidence type="ECO:0000313" key="8">
    <source>
        <dbReference type="Proteomes" id="UP000616724"/>
    </source>
</evidence>
<dbReference type="PROSITE" id="PS50112">
    <property type="entry name" value="PAS"/>
    <property type="match status" value="1"/>
</dbReference>
<sequence>MRIGQRGRAMLSYAALIRTLTEPVTAVLAVLAVFSTAWFALSFARPLAPPIVAWVPVPLSFGLAALAAERVARTAALAAPTRLFWRRLAVALGVMTLALISNGHDALSGPGAPHQQVEPLTILMYLAGLMVALWALLRLPGAPRSRKVRLTLGLDSGVVMLAGGLFVGYFTVYGSPEALSATGSAWWALTVITLGFLTILAVVKLALSGNGTLDRGALSVLGLAALAGALGGALMPVIQSKPYLHVGHVSVPAAAFLAAVSAGLQRRTGTAQVPLPRPRRPFSLLPYAAIVATDALLLFATRSASSQIRLVVIGTIALTALVVMRQIAAFYDNANLLARLDASMLEVSRHEQRFRSLVQNSSDVITINDVDGKYVYISPSVEAILGISVRQWLGRPVHDFVHPDDRDALMEMSHRLRERPGVTATCQVRMRHADGGWRWAEVVSTNRMDDPTVRGIVSNTRDITETKRFQDELAHQATHDALTLLANRTLFTEQASGALSAGGGVSLALIDLDDFKTINDRLGHAVGDAVLVAVAGRLRKCARPGDSVARLGGDEFAVLLRDVTPKQADRIVEQIITVLGAPVNVEGHDLLVQASIGLVDGEPGMGSSELLRRADVAMYAAKEQGRSRCVRYAAEMDLRAIEYAQLGAELRRAVDSGELFLMYQPVVTLPAGEVSAVEALVRWQHPERGLVSPAEFVPVAERNGTIVQLGAWVLREACRQMVEWRQTYGDAAPSRVGVNVSARQLREPGFAQTVADVLHETGLGPGDLLVEITETAVFDGGPALEAVHALRELGVSVALDDFGTGHSSLGLLRTCPVDVLKVDKSFVDGVTGTVEQAAIATSLAHIAQALRLRAVAEGVETAAQAKRLYQLGYRLAQGFHFARPLSPEDVGSRLSARADAEKESPDSWDPPALAS</sequence>
<dbReference type="Pfam" id="PF08447">
    <property type="entry name" value="PAS_3"/>
    <property type="match status" value="1"/>
</dbReference>
<evidence type="ECO:0000259" key="3">
    <source>
        <dbReference type="PROSITE" id="PS50112"/>
    </source>
</evidence>
<name>A0A8J3W5T7_9ACTN</name>
<dbReference type="PANTHER" id="PTHR44757">
    <property type="entry name" value="DIGUANYLATE CYCLASE DGCP"/>
    <property type="match status" value="1"/>
</dbReference>
<dbReference type="SMART" id="SM00267">
    <property type="entry name" value="GGDEF"/>
    <property type="match status" value="1"/>
</dbReference>
<feature type="domain" description="PAC" evidence="4">
    <location>
        <begin position="424"/>
        <end position="475"/>
    </location>
</feature>
<dbReference type="PROSITE" id="PS50883">
    <property type="entry name" value="EAL"/>
    <property type="match status" value="1"/>
</dbReference>
<dbReference type="InterPro" id="IPR029787">
    <property type="entry name" value="Nucleotide_cyclase"/>
</dbReference>
<dbReference type="Gene3D" id="3.20.20.450">
    <property type="entry name" value="EAL domain"/>
    <property type="match status" value="1"/>
</dbReference>
<feature type="transmembrane region" description="Helical" evidence="2">
    <location>
        <begin position="284"/>
        <end position="304"/>
    </location>
</feature>
<dbReference type="InterPro" id="IPR035919">
    <property type="entry name" value="EAL_sf"/>
</dbReference>
<dbReference type="InterPro" id="IPR043128">
    <property type="entry name" value="Rev_trsase/Diguanyl_cyclase"/>
</dbReference>
<reference evidence="7 8" key="1">
    <citation type="submission" date="2021-01" db="EMBL/GenBank/DDBJ databases">
        <title>Whole genome shotgun sequence of Planobispora longispora NBRC 13918.</title>
        <authorList>
            <person name="Komaki H."/>
            <person name="Tamura T."/>
        </authorList>
    </citation>
    <scope>NUCLEOTIDE SEQUENCE [LARGE SCALE GENOMIC DNA]</scope>
    <source>
        <strain evidence="7 8">NBRC 13918</strain>
    </source>
</reference>
<feature type="region of interest" description="Disordered" evidence="1">
    <location>
        <begin position="888"/>
        <end position="915"/>
    </location>
</feature>
<feature type="transmembrane region" description="Helical" evidence="2">
    <location>
        <begin position="185"/>
        <end position="206"/>
    </location>
</feature>
<dbReference type="Proteomes" id="UP000616724">
    <property type="component" value="Unassembled WGS sequence"/>
</dbReference>
<dbReference type="EMBL" id="BOOH01000023">
    <property type="protein sequence ID" value="GIH76910.1"/>
    <property type="molecule type" value="Genomic_DNA"/>
</dbReference>
<dbReference type="PROSITE" id="PS50887">
    <property type="entry name" value="GGDEF"/>
    <property type="match status" value="1"/>
</dbReference>
<feature type="transmembrane region" description="Helical" evidence="2">
    <location>
        <begin position="20"/>
        <end position="41"/>
    </location>
</feature>
<dbReference type="CDD" id="cd01949">
    <property type="entry name" value="GGDEF"/>
    <property type="match status" value="1"/>
</dbReference>
<dbReference type="InterPro" id="IPR035965">
    <property type="entry name" value="PAS-like_dom_sf"/>
</dbReference>
<feature type="transmembrane region" description="Helical" evidence="2">
    <location>
        <begin position="84"/>
        <end position="102"/>
    </location>
</feature>
<dbReference type="Pfam" id="PF00990">
    <property type="entry name" value="GGDEF"/>
    <property type="match status" value="1"/>
</dbReference>
<dbReference type="SMART" id="SM00091">
    <property type="entry name" value="PAS"/>
    <property type="match status" value="1"/>
</dbReference>
<keyword evidence="8" id="KW-1185">Reference proteome</keyword>
<proteinExistence type="predicted"/>
<dbReference type="SUPFAM" id="SSF55073">
    <property type="entry name" value="Nucleotide cyclase"/>
    <property type="match status" value="1"/>
</dbReference>
<feature type="transmembrane region" description="Helical" evidence="2">
    <location>
        <begin position="310"/>
        <end position="331"/>
    </location>
</feature>
<dbReference type="PANTHER" id="PTHR44757:SF2">
    <property type="entry name" value="BIOFILM ARCHITECTURE MAINTENANCE PROTEIN MBAA"/>
    <property type="match status" value="1"/>
</dbReference>
<evidence type="ECO:0000259" key="6">
    <source>
        <dbReference type="PROSITE" id="PS50887"/>
    </source>
</evidence>
<evidence type="ECO:0000259" key="4">
    <source>
        <dbReference type="PROSITE" id="PS50113"/>
    </source>
</evidence>
<keyword evidence="2" id="KW-0812">Transmembrane</keyword>
<dbReference type="AlphaFoldDB" id="A0A8J3W5T7"/>
<dbReference type="Gene3D" id="3.30.70.270">
    <property type="match status" value="1"/>
</dbReference>
<dbReference type="NCBIfam" id="TIGR00229">
    <property type="entry name" value="sensory_box"/>
    <property type="match status" value="1"/>
</dbReference>
<evidence type="ECO:0000313" key="7">
    <source>
        <dbReference type="EMBL" id="GIH76910.1"/>
    </source>
</evidence>
<dbReference type="InterPro" id="IPR001610">
    <property type="entry name" value="PAC"/>
</dbReference>
<feature type="domain" description="EAL" evidence="5">
    <location>
        <begin position="643"/>
        <end position="898"/>
    </location>
</feature>
<feature type="transmembrane region" description="Helical" evidence="2">
    <location>
        <begin position="218"/>
        <end position="238"/>
    </location>
</feature>
<evidence type="ECO:0000259" key="5">
    <source>
        <dbReference type="PROSITE" id="PS50883"/>
    </source>
</evidence>
<feature type="transmembrane region" description="Helical" evidence="2">
    <location>
        <begin position="122"/>
        <end position="140"/>
    </location>
</feature>
<feature type="transmembrane region" description="Helical" evidence="2">
    <location>
        <begin position="152"/>
        <end position="173"/>
    </location>
</feature>
<dbReference type="InterPro" id="IPR013655">
    <property type="entry name" value="PAS_fold_3"/>
</dbReference>
<dbReference type="InterPro" id="IPR052155">
    <property type="entry name" value="Biofilm_reg_signaling"/>
</dbReference>
<dbReference type="InterPro" id="IPR000160">
    <property type="entry name" value="GGDEF_dom"/>
</dbReference>
<dbReference type="CDD" id="cd01948">
    <property type="entry name" value="EAL"/>
    <property type="match status" value="1"/>
</dbReference>
<dbReference type="PROSITE" id="PS50113">
    <property type="entry name" value="PAC"/>
    <property type="match status" value="1"/>
</dbReference>
<dbReference type="SMART" id="SM00052">
    <property type="entry name" value="EAL"/>
    <property type="match status" value="1"/>
</dbReference>
<feature type="domain" description="PAS" evidence="3">
    <location>
        <begin position="350"/>
        <end position="420"/>
    </location>
</feature>
<dbReference type="InterPro" id="IPR001633">
    <property type="entry name" value="EAL_dom"/>
</dbReference>
<dbReference type="Pfam" id="PF00563">
    <property type="entry name" value="EAL"/>
    <property type="match status" value="1"/>
</dbReference>
<feature type="transmembrane region" description="Helical" evidence="2">
    <location>
        <begin position="53"/>
        <end position="72"/>
    </location>
</feature>
<dbReference type="CDD" id="cd00130">
    <property type="entry name" value="PAS"/>
    <property type="match status" value="1"/>
</dbReference>
<dbReference type="SUPFAM" id="SSF141868">
    <property type="entry name" value="EAL domain-like"/>
    <property type="match status" value="1"/>
</dbReference>
<feature type="compositionally biased region" description="Basic and acidic residues" evidence="1">
    <location>
        <begin position="896"/>
        <end position="905"/>
    </location>
</feature>